<evidence type="ECO:0000256" key="5">
    <source>
        <dbReference type="ARBA" id="ARBA00022475"/>
    </source>
</evidence>
<dbReference type="GO" id="GO:0009306">
    <property type="term" value="P:protein secretion"/>
    <property type="evidence" value="ECO:0007669"/>
    <property type="project" value="InterPro"/>
</dbReference>
<dbReference type="InterPro" id="IPR006135">
    <property type="entry name" value="T3SS_substrate_exporter"/>
</dbReference>
<dbReference type="InterPro" id="IPR029025">
    <property type="entry name" value="T3SS_substrate_exporter_C"/>
</dbReference>
<evidence type="ECO:0000256" key="12">
    <source>
        <dbReference type="ARBA" id="ARBA00025078"/>
    </source>
</evidence>
<dbReference type="PANTHER" id="PTHR30531:SF12">
    <property type="entry name" value="FLAGELLAR BIOSYNTHETIC PROTEIN FLHB"/>
    <property type="match status" value="1"/>
</dbReference>
<accession>A0A840C2I4</accession>
<evidence type="ECO:0000256" key="3">
    <source>
        <dbReference type="ARBA" id="ARBA00021622"/>
    </source>
</evidence>
<dbReference type="Proteomes" id="UP000577362">
    <property type="component" value="Unassembled WGS sequence"/>
</dbReference>
<evidence type="ECO:0000256" key="14">
    <source>
        <dbReference type="SAM" id="MobiDB-lite"/>
    </source>
</evidence>
<evidence type="ECO:0000256" key="9">
    <source>
        <dbReference type="ARBA" id="ARBA00022989"/>
    </source>
</evidence>
<comment type="similarity">
    <text evidence="2 13">Belongs to the type III secretion exporter family.</text>
</comment>
<evidence type="ECO:0000256" key="10">
    <source>
        <dbReference type="ARBA" id="ARBA00023136"/>
    </source>
</evidence>
<keyword evidence="16" id="KW-1185">Reference proteome</keyword>
<dbReference type="PANTHER" id="PTHR30531">
    <property type="entry name" value="FLAGELLAR BIOSYNTHETIC PROTEIN FLHB"/>
    <property type="match status" value="1"/>
</dbReference>
<dbReference type="SUPFAM" id="SSF160544">
    <property type="entry name" value="EscU C-terminal domain-like"/>
    <property type="match status" value="1"/>
</dbReference>
<evidence type="ECO:0000256" key="2">
    <source>
        <dbReference type="ARBA" id="ARBA00010690"/>
    </source>
</evidence>
<evidence type="ECO:0000256" key="6">
    <source>
        <dbReference type="ARBA" id="ARBA00022692"/>
    </source>
</evidence>
<evidence type="ECO:0000256" key="8">
    <source>
        <dbReference type="ARBA" id="ARBA00022927"/>
    </source>
</evidence>
<dbReference type="GO" id="GO:0044780">
    <property type="term" value="P:bacterial-type flagellum assembly"/>
    <property type="evidence" value="ECO:0007669"/>
    <property type="project" value="InterPro"/>
</dbReference>
<keyword evidence="10 13" id="KW-0472">Membrane</keyword>
<organism evidence="15 16">
    <name type="scientific">Chelatococcus caeni</name>
    <dbReference type="NCBI Taxonomy" id="1348468"/>
    <lineage>
        <taxon>Bacteria</taxon>
        <taxon>Pseudomonadati</taxon>
        <taxon>Pseudomonadota</taxon>
        <taxon>Alphaproteobacteria</taxon>
        <taxon>Hyphomicrobiales</taxon>
        <taxon>Chelatococcaceae</taxon>
        <taxon>Chelatococcus</taxon>
    </lineage>
</organism>
<keyword evidence="5 13" id="KW-1003">Cell membrane</keyword>
<dbReference type="Gene3D" id="3.40.1690.10">
    <property type="entry name" value="secretion proteins EscU"/>
    <property type="match status" value="1"/>
</dbReference>
<feature type="transmembrane region" description="Helical" evidence="13">
    <location>
        <begin position="34"/>
        <end position="51"/>
    </location>
</feature>
<evidence type="ECO:0000313" key="15">
    <source>
        <dbReference type="EMBL" id="MBB4019794.1"/>
    </source>
</evidence>
<dbReference type="FunFam" id="3.40.1690.10:FF:000001">
    <property type="entry name" value="Flagellar biosynthetic protein FlhB"/>
    <property type="match status" value="1"/>
</dbReference>
<dbReference type="InterPro" id="IPR006136">
    <property type="entry name" value="FlhB"/>
</dbReference>
<reference evidence="15 16" key="1">
    <citation type="submission" date="2020-08" db="EMBL/GenBank/DDBJ databases">
        <title>Genomic Encyclopedia of Type Strains, Phase IV (KMG-IV): sequencing the most valuable type-strain genomes for metagenomic binning, comparative biology and taxonomic classification.</title>
        <authorList>
            <person name="Goeker M."/>
        </authorList>
    </citation>
    <scope>NUCLEOTIDE SEQUENCE [LARGE SCALE GENOMIC DNA]</scope>
    <source>
        <strain evidence="15 16">DSM 103737</strain>
    </source>
</reference>
<keyword evidence="9 13" id="KW-1133">Transmembrane helix</keyword>
<dbReference type="Gene3D" id="6.10.250.2080">
    <property type="match status" value="1"/>
</dbReference>
<keyword evidence="8 13" id="KW-0653">Protein transport</keyword>
<dbReference type="Pfam" id="PF01312">
    <property type="entry name" value="Bac_export_2"/>
    <property type="match status" value="1"/>
</dbReference>
<keyword evidence="4 13" id="KW-0813">Transport</keyword>
<dbReference type="RefSeq" id="WP_183318618.1">
    <property type="nucleotide sequence ID" value="NZ_JACIEN010000008.1"/>
</dbReference>
<feature type="region of interest" description="Disordered" evidence="14">
    <location>
        <begin position="1"/>
        <end position="24"/>
    </location>
</feature>
<sequence>MAEQPDQDSKTEEPTEKKVRDALDKGNVPYSRETSIFASLGAILIAFSFLTRDNGARLSDRLTRLVDTPGGFSLATGHDASVLMQAVVWDAGQFVLPIIVVIAIAGTCASLFQNAPRVVGERIQPKWQRISPKAGFKRIFGKQGFVEFFKSLFKFTVVGLACLILLGSEQSRAINAMFTDPSLLPETLLTIALRLVSAVCVATILLVAADLVWARLRWHRELRMTRQEVKDEFKQAEGDPLIKSRMRSMALDQSRKRMMASVPMATVVITNPTHFAVALRYVREEGGAPLVVAKGQDLIALRIREIATQHDIPIIEDKPLARALYDAAEVDRMIPPEFFKAVAQVLYYVYTREGGSGAQPRPHSMDRPLLK</sequence>
<comment type="caution">
    <text evidence="15">The sequence shown here is derived from an EMBL/GenBank/DDBJ whole genome shotgun (WGS) entry which is preliminary data.</text>
</comment>
<proteinExistence type="inferred from homology"/>
<comment type="subcellular location">
    <subcellularLocation>
        <location evidence="1">Cell membrane</location>
        <topology evidence="1">Multi-pass membrane protein</topology>
    </subcellularLocation>
</comment>
<evidence type="ECO:0000256" key="4">
    <source>
        <dbReference type="ARBA" id="ARBA00022448"/>
    </source>
</evidence>
<name>A0A840C2I4_9HYPH</name>
<gene>
    <name evidence="13" type="primary">flhB</name>
    <name evidence="15" type="ORF">GGR16_004849</name>
</gene>
<evidence type="ECO:0000256" key="7">
    <source>
        <dbReference type="ARBA" id="ARBA00022795"/>
    </source>
</evidence>
<feature type="compositionally biased region" description="Basic and acidic residues" evidence="14">
    <location>
        <begin position="7"/>
        <end position="24"/>
    </location>
</feature>
<keyword evidence="7 13" id="KW-1005">Bacterial flagellum biogenesis</keyword>
<keyword evidence="11 13" id="KW-1006">Bacterial flagellum protein export</keyword>
<keyword evidence="15" id="KW-0966">Cell projection</keyword>
<feature type="transmembrane region" description="Helical" evidence="13">
    <location>
        <begin position="148"/>
        <end position="168"/>
    </location>
</feature>
<feature type="transmembrane region" description="Helical" evidence="13">
    <location>
        <begin position="94"/>
        <end position="112"/>
    </location>
</feature>
<dbReference type="GO" id="GO:0005886">
    <property type="term" value="C:plasma membrane"/>
    <property type="evidence" value="ECO:0007669"/>
    <property type="project" value="UniProtKB-SubCell"/>
</dbReference>
<evidence type="ECO:0000256" key="11">
    <source>
        <dbReference type="ARBA" id="ARBA00023225"/>
    </source>
</evidence>
<feature type="transmembrane region" description="Helical" evidence="13">
    <location>
        <begin position="188"/>
        <end position="214"/>
    </location>
</feature>
<dbReference type="EMBL" id="JACIEN010000008">
    <property type="protein sequence ID" value="MBB4019794.1"/>
    <property type="molecule type" value="Genomic_DNA"/>
</dbReference>
<evidence type="ECO:0000313" key="16">
    <source>
        <dbReference type="Proteomes" id="UP000577362"/>
    </source>
</evidence>
<evidence type="ECO:0000256" key="1">
    <source>
        <dbReference type="ARBA" id="ARBA00004651"/>
    </source>
</evidence>
<dbReference type="NCBIfam" id="TIGR00328">
    <property type="entry name" value="flhB"/>
    <property type="match status" value="1"/>
</dbReference>
<keyword evidence="15" id="KW-0969">Cilium</keyword>
<keyword evidence="6 13" id="KW-0812">Transmembrane</keyword>
<dbReference type="AlphaFoldDB" id="A0A840C2I4"/>
<keyword evidence="15" id="KW-0282">Flagellum</keyword>
<comment type="function">
    <text evidence="12 13">Required for formation of the rod structure in the basal body of the flagellar apparatus. Together with FliI and FliH, may constitute the export apparatus of flagellin.</text>
</comment>
<dbReference type="PRINTS" id="PR00950">
    <property type="entry name" value="TYPE3IMSPROT"/>
</dbReference>
<protein>
    <recommendedName>
        <fullName evidence="3 13">Flagellar biosynthetic protein FlhB</fullName>
    </recommendedName>
</protein>
<evidence type="ECO:0000256" key="13">
    <source>
        <dbReference type="RuleBase" id="RU364091"/>
    </source>
</evidence>